<name>A0A854QD22_CRYNE</name>
<evidence type="ECO:0000313" key="3">
    <source>
        <dbReference type="EMBL" id="OXG20750.1"/>
    </source>
</evidence>
<feature type="compositionally biased region" description="Low complexity" evidence="1">
    <location>
        <begin position="16"/>
        <end position="35"/>
    </location>
</feature>
<feature type="region of interest" description="Disordered" evidence="1">
    <location>
        <begin position="1"/>
        <end position="36"/>
    </location>
</feature>
<evidence type="ECO:0000313" key="4">
    <source>
        <dbReference type="Proteomes" id="UP000199727"/>
    </source>
</evidence>
<sequence>MDRRRIPQDYKNNHPILSLSSSPSITLSASPSSLADSRPITPANCLYIGPVSSPSPLRSSGPHSRPKLSIVIPQSHLLQSLIVAEAPHPSYHAHPYLSPPFNYCKKSNGCSLDRDREYKAGKPRHISVEYWGRDIMEVDLEGMSYAAKCAYSRQSRLPISTITLSIVLLIIFLTCISLTSAGPYFLVGA</sequence>
<feature type="compositionally biased region" description="Basic and acidic residues" evidence="1">
    <location>
        <begin position="1"/>
        <end position="12"/>
    </location>
</feature>
<accession>A0A854QD22</accession>
<organism evidence="3 4">
    <name type="scientific">Cryptococcus neoformans Tu259-1</name>
    <dbReference type="NCBI Taxonomy" id="1230072"/>
    <lineage>
        <taxon>Eukaryota</taxon>
        <taxon>Fungi</taxon>
        <taxon>Dikarya</taxon>
        <taxon>Basidiomycota</taxon>
        <taxon>Agaricomycotina</taxon>
        <taxon>Tremellomycetes</taxon>
        <taxon>Tremellales</taxon>
        <taxon>Cryptococcaceae</taxon>
        <taxon>Cryptococcus</taxon>
        <taxon>Cryptococcus neoformans species complex</taxon>
    </lineage>
</organism>
<keyword evidence="2" id="KW-1133">Transmembrane helix</keyword>
<dbReference type="OrthoDB" id="2576223at2759"/>
<feature type="transmembrane region" description="Helical" evidence="2">
    <location>
        <begin position="162"/>
        <end position="186"/>
    </location>
</feature>
<proteinExistence type="predicted"/>
<keyword evidence="2" id="KW-0812">Transmembrane</keyword>
<evidence type="ECO:0000256" key="2">
    <source>
        <dbReference type="SAM" id="Phobius"/>
    </source>
</evidence>
<keyword evidence="2" id="KW-0472">Membrane</keyword>
<evidence type="ECO:0000256" key="1">
    <source>
        <dbReference type="SAM" id="MobiDB-lite"/>
    </source>
</evidence>
<reference evidence="3 4" key="1">
    <citation type="submission" date="2017-06" db="EMBL/GenBank/DDBJ databases">
        <title>Global population genomics of the pathogenic fungus Cryptococcus neoformans var. grubii.</title>
        <authorList>
            <person name="Cuomo C."/>
            <person name="Litvintseva A."/>
            <person name="Chen Y."/>
            <person name="Young S."/>
            <person name="Zeng Q."/>
            <person name="Chapman S."/>
            <person name="Gujja S."/>
            <person name="Saif S."/>
            <person name="Birren B."/>
        </authorList>
    </citation>
    <scope>NUCLEOTIDE SEQUENCE [LARGE SCALE GENOMIC DNA]</scope>
    <source>
        <strain evidence="3 4">Tu259-1</strain>
    </source>
</reference>
<gene>
    <name evidence="3" type="ORF">C361_03727</name>
</gene>
<dbReference type="EMBL" id="AMKT01000044">
    <property type="protein sequence ID" value="OXG20750.1"/>
    <property type="molecule type" value="Genomic_DNA"/>
</dbReference>
<dbReference type="Proteomes" id="UP000199727">
    <property type="component" value="Unassembled WGS sequence"/>
</dbReference>
<protein>
    <submittedName>
        <fullName evidence="3">Uncharacterized protein</fullName>
    </submittedName>
</protein>
<comment type="caution">
    <text evidence="3">The sequence shown here is derived from an EMBL/GenBank/DDBJ whole genome shotgun (WGS) entry which is preliminary data.</text>
</comment>
<dbReference type="AlphaFoldDB" id="A0A854QD22"/>